<protein>
    <submittedName>
        <fullName evidence="2">Uncharacterized protein</fullName>
    </submittedName>
</protein>
<dbReference type="RefSeq" id="WP_268047075.1">
    <property type="nucleotide sequence ID" value="NZ_CP104065.1"/>
</dbReference>
<keyword evidence="1" id="KW-1133">Transmembrane helix</keyword>
<sequence>MANQDVVDEALLDEYIEVTGKFGRRRLLALAVVCLMLLAPLFIIQGNGWSSMVGGQHIGSAWITVGICVVICAVGAVVLDLVWRKND</sequence>
<reference evidence="2" key="1">
    <citation type="submission" date="2022-08" db="EMBL/GenBank/DDBJ databases">
        <title>Alicyclobacillus dauci DSM2870, complete genome.</title>
        <authorList>
            <person name="Wang Q."/>
            <person name="Cai R."/>
            <person name="Wang Z."/>
        </authorList>
    </citation>
    <scope>NUCLEOTIDE SEQUENCE</scope>
    <source>
        <strain evidence="2">DSM 28700</strain>
        <plasmid evidence="2">unnamed1</plasmid>
    </source>
</reference>
<keyword evidence="1" id="KW-0472">Membrane</keyword>
<accession>A0ABY6Z912</accession>
<geneLocation type="plasmid" evidence="2 3">
    <name>unnamed1</name>
</geneLocation>
<name>A0ABY6Z912_9BACL</name>
<keyword evidence="3" id="KW-1185">Reference proteome</keyword>
<feature type="transmembrane region" description="Helical" evidence="1">
    <location>
        <begin position="61"/>
        <end position="83"/>
    </location>
</feature>
<dbReference type="EMBL" id="CP104065">
    <property type="protein sequence ID" value="WAH39357.1"/>
    <property type="molecule type" value="Genomic_DNA"/>
</dbReference>
<evidence type="ECO:0000256" key="1">
    <source>
        <dbReference type="SAM" id="Phobius"/>
    </source>
</evidence>
<feature type="transmembrane region" description="Helical" evidence="1">
    <location>
        <begin position="27"/>
        <end position="49"/>
    </location>
</feature>
<proteinExistence type="predicted"/>
<keyword evidence="1" id="KW-0812">Transmembrane</keyword>
<keyword evidence="2" id="KW-0614">Plasmid</keyword>
<gene>
    <name evidence="2" type="ORF">NZD86_23610</name>
</gene>
<evidence type="ECO:0000313" key="2">
    <source>
        <dbReference type="EMBL" id="WAH39357.1"/>
    </source>
</evidence>
<organism evidence="2 3">
    <name type="scientific">Alicyclobacillus dauci</name>
    <dbReference type="NCBI Taxonomy" id="1475485"/>
    <lineage>
        <taxon>Bacteria</taxon>
        <taxon>Bacillati</taxon>
        <taxon>Bacillota</taxon>
        <taxon>Bacilli</taxon>
        <taxon>Bacillales</taxon>
        <taxon>Alicyclobacillaceae</taxon>
        <taxon>Alicyclobacillus</taxon>
    </lineage>
</organism>
<dbReference type="Proteomes" id="UP001164803">
    <property type="component" value="Plasmid unnamed1"/>
</dbReference>
<evidence type="ECO:0000313" key="3">
    <source>
        <dbReference type="Proteomes" id="UP001164803"/>
    </source>
</evidence>